<sequence>MNRQCSDKSLPESNGMTTSSGKVADLTDLTGKTLSTRKPAGTVESGVLIRKTSIRRRMSTETGDGANEVIYGNQTKEYSRLRKEIVSSPAVTKALEGLRERWKMLMFMHEDCLDMIQDRKDRHKQRRKCRERREIFASCIIYTGIFMPITILTLTILLIIF</sequence>
<name>A0A210QNS4_MIZYE</name>
<dbReference type="Proteomes" id="UP000242188">
    <property type="component" value="Unassembled WGS sequence"/>
</dbReference>
<evidence type="ECO:0000256" key="2">
    <source>
        <dbReference type="SAM" id="Phobius"/>
    </source>
</evidence>
<keyword evidence="2" id="KW-0472">Membrane</keyword>
<keyword evidence="4" id="KW-1185">Reference proteome</keyword>
<dbReference type="OrthoDB" id="6113359at2759"/>
<proteinExistence type="predicted"/>
<feature type="compositionally biased region" description="Polar residues" evidence="1">
    <location>
        <begin position="11"/>
        <end position="21"/>
    </location>
</feature>
<evidence type="ECO:0000256" key="1">
    <source>
        <dbReference type="SAM" id="MobiDB-lite"/>
    </source>
</evidence>
<accession>A0A210QNS4</accession>
<organism evidence="3 4">
    <name type="scientific">Mizuhopecten yessoensis</name>
    <name type="common">Japanese scallop</name>
    <name type="synonym">Patinopecten yessoensis</name>
    <dbReference type="NCBI Taxonomy" id="6573"/>
    <lineage>
        <taxon>Eukaryota</taxon>
        <taxon>Metazoa</taxon>
        <taxon>Spiralia</taxon>
        <taxon>Lophotrochozoa</taxon>
        <taxon>Mollusca</taxon>
        <taxon>Bivalvia</taxon>
        <taxon>Autobranchia</taxon>
        <taxon>Pteriomorphia</taxon>
        <taxon>Pectinida</taxon>
        <taxon>Pectinoidea</taxon>
        <taxon>Pectinidae</taxon>
        <taxon>Mizuhopecten</taxon>
    </lineage>
</organism>
<dbReference type="AlphaFoldDB" id="A0A210QNS4"/>
<feature type="region of interest" description="Disordered" evidence="1">
    <location>
        <begin position="1"/>
        <end position="38"/>
    </location>
</feature>
<feature type="compositionally biased region" description="Basic and acidic residues" evidence="1">
    <location>
        <begin position="1"/>
        <end position="10"/>
    </location>
</feature>
<evidence type="ECO:0000313" key="4">
    <source>
        <dbReference type="Proteomes" id="UP000242188"/>
    </source>
</evidence>
<comment type="caution">
    <text evidence="3">The sequence shown here is derived from an EMBL/GenBank/DDBJ whole genome shotgun (WGS) entry which is preliminary data.</text>
</comment>
<dbReference type="EMBL" id="NEDP02002617">
    <property type="protein sequence ID" value="OWF50387.1"/>
    <property type="molecule type" value="Genomic_DNA"/>
</dbReference>
<protein>
    <submittedName>
        <fullName evidence="3">Uncharacterized protein</fullName>
    </submittedName>
</protein>
<feature type="transmembrane region" description="Helical" evidence="2">
    <location>
        <begin position="135"/>
        <end position="160"/>
    </location>
</feature>
<keyword evidence="2" id="KW-0812">Transmembrane</keyword>
<reference evidence="3 4" key="1">
    <citation type="journal article" date="2017" name="Nat. Ecol. Evol.">
        <title>Scallop genome provides insights into evolution of bilaterian karyotype and development.</title>
        <authorList>
            <person name="Wang S."/>
            <person name="Zhang J."/>
            <person name="Jiao W."/>
            <person name="Li J."/>
            <person name="Xun X."/>
            <person name="Sun Y."/>
            <person name="Guo X."/>
            <person name="Huan P."/>
            <person name="Dong B."/>
            <person name="Zhang L."/>
            <person name="Hu X."/>
            <person name="Sun X."/>
            <person name="Wang J."/>
            <person name="Zhao C."/>
            <person name="Wang Y."/>
            <person name="Wang D."/>
            <person name="Huang X."/>
            <person name="Wang R."/>
            <person name="Lv J."/>
            <person name="Li Y."/>
            <person name="Zhang Z."/>
            <person name="Liu B."/>
            <person name="Lu W."/>
            <person name="Hui Y."/>
            <person name="Liang J."/>
            <person name="Zhou Z."/>
            <person name="Hou R."/>
            <person name="Li X."/>
            <person name="Liu Y."/>
            <person name="Li H."/>
            <person name="Ning X."/>
            <person name="Lin Y."/>
            <person name="Zhao L."/>
            <person name="Xing Q."/>
            <person name="Dou J."/>
            <person name="Li Y."/>
            <person name="Mao J."/>
            <person name="Guo H."/>
            <person name="Dou H."/>
            <person name="Li T."/>
            <person name="Mu C."/>
            <person name="Jiang W."/>
            <person name="Fu Q."/>
            <person name="Fu X."/>
            <person name="Miao Y."/>
            <person name="Liu J."/>
            <person name="Yu Q."/>
            <person name="Li R."/>
            <person name="Liao H."/>
            <person name="Li X."/>
            <person name="Kong Y."/>
            <person name="Jiang Z."/>
            <person name="Chourrout D."/>
            <person name="Li R."/>
            <person name="Bao Z."/>
        </authorList>
    </citation>
    <scope>NUCLEOTIDE SEQUENCE [LARGE SCALE GENOMIC DNA]</scope>
    <source>
        <strain evidence="3 4">PY_sf001</strain>
    </source>
</reference>
<evidence type="ECO:0000313" key="3">
    <source>
        <dbReference type="EMBL" id="OWF50387.1"/>
    </source>
</evidence>
<gene>
    <name evidence="3" type="ORF">KP79_PYT09460</name>
</gene>
<keyword evidence="2" id="KW-1133">Transmembrane helix</keyword>